<dbReference type="GeneID" id="19270703"/>
<evidence type="ECO:0000256" key="1">
    <source>
        <dbReference type="SAM" id="MobiDB-lite"/>
    </source>
</evidence>
<feature type="region of interest" description="Disordered" evidence="1">
    <location>
        <begin position="26"/>
        <end position="73"/>
    </location>
</feature>
<dbReference type="OrthoDB" id="10503863at2759"/>
<feature type="compositionally biased region" description="Basic and acidic residues" evidence="1">
    <location>
        <begin position="98"/>
        <end position="110"/>
    </location>
</feature>
<gene>
    <name evidence="2" type="ORF">PFICI_05690</name>
</gene>
<dbReference type="HOGENOM" id="CLU_1704855_0_0_1"/>
<name>W3XCT1_PESFW</name>
<dbReference type="Proteomes" id="UP000030651">
    <property type="component" value="Unassembled WGS sequence"/>
</dbReference>
<dbReference type="InParanoid" id="W3XCT1"/>
<keyword evidence="3" id="KW-1185">Reference proteome</keyword>
<dbReference type="KEGG" id="pfy:PFICI_05690"/>
<organism evidence="2 3">
    <name type="scientific">Pestalotiopsis fici (strain W106-1 / CGMCC3.15140)</name>
    <dbReference type="NCBI Taxonomy" id="1229662"/>
    <lineage>
        <taxon>Eukaryota</taxon>
        <taxon>Fungi</taxon>
        <taxon>Dikarya</taxon>
        <taxon>Ascomycota</taxon>
        <taxon>Pezizomycotina</taxon>
        <taxon>Sordariomycetes</taxon>
        <taxon>Xylariomycetidae</taxon>
        <taxon>Amphisphaeriales</taxon>
        <taxon>Sporocadaceae</taxon>
        <taxon>Pestalotiopsis</taxon>
    </lineage>
</organism>
<feature type="compositionally biased region" description="Polar residues" evidence="1">
    <location>
        <begin position="26"/>
        <end position="53"/>
    </location>
</feature>
<dbReference type="EMBL" id="KI912111">
    <property type="protein sequence ID" value="ETS83814.1"/>
    <property type="molecule type" value="Genomic_DNA"/>
</dbReference>
<accession>W3XCT1</accession>
<dbReference type="AlphaFoldDB" id="W3XCT1"/>
<sequence length="154" mass="16720">MSSLHSSPNDWSMAGSYQSEYQSFNLGSASGSEESSYLQISSNQPDSDQSSEVTGRRPPPTTTGGGSDDIHCTHSLGVEHCLLHSHSDQDFDSSSSVQREDTSASDHTQEPDNSESPLAQGTPEYHYAASQAMERYLDDDSRHERIALGYSSVV</sequence>
<reference evidence="3" key="1">
    <citation type="journal article" date="2015" name="BMC Genomics">
        <title>Genomic and transcriptomic analysis of the endophytic fungus Pestalotiopsis fici reveals its lifestyle and high potential for synthesis of natural products.</title>
        <authorList>
            <person name="Wang X."/>
            <person name="Zhang X."/>
            <person name="Liu L."/>
            <person name="Xiang M."/>
            <person name="Wang W."/>
            <person name="Sun X."/>
            <person name="Che Y."/>
            <person name="Guo L."/>
            <person name="Liu G."/>
            <person name="Guo L."/>
            <person name="Wang C."/>
            <person name="Yin W.B."/>
            <person name="Stadler M."/>
            <person name="Zhang X."/>
            <person name="Liu X."/>
        </authorList>
    </citation>
    <scope>NUCLEOTIDE SEQUENCE [LARGE SCALE GENOMIC DNA]</scope>
    <source>
        <strain evidence="3">W106-1 / CGMCC3.15140</strain>
    </source>
</reference>
<protein>
    <submittedName>
        <fullName evidence="2">Uncharacterized protein</fullName>
    </submittedName>
</protein>
<dbReference type="RefSeq" id="XP_007832462.1">
    <property type="nucleotide sequence ID" value="XM_007834271.1"/>
</dbReference>
<evidence type="ECO:0000313" key="3">
    <source>
        <dbReference type="Proteomes" id="UP000030651"/>
    </source>
</evidence>
<feature type="region of interest" description="Disordered" evidence="1">
    <location>
        <begin position="87"/>
        <end position="125"/>
    </location>
</feature>
<proteinExistence type="predicted"/>
<evidence type="ECO:0000313" key="2">
    <source>
        <dbReference type="EMBL" id="ETS83814.1"/>
    </source>
</evidence>